<organism evidence="1">
    <name type="scientific">uncultured Caudovirales phage</name>
    <dbReference type="NCBI Taxonomy" id="2100421"/>
    <lineage>
        <taxon>Viruses</taxon>
        <taxon>Duplodnaviria</taxon>
        <taxon>Heunggongvirae</taxon>
        <taxon>Uroviricota</taxon>
        <taxon>Caudoviricetes</taxon>
        <taxon>Peduoviridae</taxon>
        <taxon>Maltschvirus</taxon>
        <taxon>Maltschvirus maltsch</taxon>
    </lineage>
</organism>
<protein>
    <submittedName>
        <fullName evidence="1">Uncharacterized protein</fullName>
    </submittedName>
</protein>
<evidence type="ECO:0000313" key="1">
    <source>
        <dbReference type="EMBL" id="CAB5222656.1"/>
    </source>
</evidence>
<sequence>MTKKEMIVTCIDARFEGKTLPDNVVDWLIVELCAARQAIHDNCTVVYNGKEMIQDWAKRVLE</sequence>
<proteinExistence type="predicted"/>
<dbReference type="EMBL" id="LR798309">
    <property type="protein sequence ID" value="CAB5222656.1"/>
    <property type="molecule type" value="Genomic_DNA"/>
</dbReference>
<gene>
    <name evidence="1" type="ORF">UFOVP365_19</name>
</gene>
<accession>A0A6J7WXC1</accession>
<reference evidence="1" key="1">
    <citation type="submission" date="2020-05" db="EMBL/GenBank/DDBJ databases">
        <authorList>
            <person name="Chiriac C."/>
            <person name="Salcher M."/>
            <person name="Ghai R."/>
            <person name="Kavagutti S V."/>
        </authorList>
    </citation>
    <scope>NUCLEOTIDE SEQUENCE</scope>
</reference>
<name>A0A6J7WXC1_9CAUD</name>